<evidence type="ECO:0000313" key="2">
    <source>
        <dbReference type="Proteomes" id="UP000286415"/>
    </source>
</evidence>
<organism evidence="1 2">
    <name type="scientific">Clonorchis sinensis</name>
    <name type="common">Chinese liver fluke</name>
    <dbReference type="NCBI Taxonomy" id="79923"/>
    <lineage>
        <taxon>Eukaryota</taxon>
        <taxon>Metazoa</taxon>
        <taxon>Spiralia</taxon>
        <taxon>Lophotrochozoa</taxon>
        <taxon>Platyhelminthes</taxon>
        <taxon>Trematoda</taxon>
        <taxon>Digenea</taxon>
        <taxon>Opisthorchiida</taxon>
        <taxon>Opisthorchiata</taxon>
        <taxon>Opisthorchiidae</taxon>
        <taxon>Clonorchis</taxon>
    </lineage>
</organism>
<reference evidence="1 2" key="2">
    <citation type="journal article" date="2021" name="Genomics">
        <title>High-quality reference genome for Clonorchis sinensis.</title>
        <authorList>
            <person name="Young N.D."/>
            <person name="Stroehlein A.J."/>
            <person name="Kinkar L."/>
            <person name="Wang T."/>
            <person name="Sohn W.M."/>
            <person name="Chang B.C.H."/>
            <person name="Kaur P."/>
            <person name="Weisz D."/>
            <person name="Dudchenko O."/>
            <person name="Aiden E.L."/>
            <person name="Korhonen P.K."/>
            <person name="Gasser R.B."/>
        </authorList>
    </citation>
    <scope>NUCLEOTIDE SEQUENCE [LARGE SCALE GENOMIC DNA]</scope>
    <source>
        <strain evidence="1">Cs-k2</strain>
    </source>
</reference>
<feature type="non-terminal residue" evidence="1">
    <location>
        <position position="1"/>
    </location>
</feature>
<reference evidence="1 2" key="1">
    <citation type="journal article" date="2018" name="Biotechnol. Adv.">
        <title>Improved genomic resources and new bioinformatic workflow for the carcinogenic parasite Clonorchis sinensis: Biotechnological implications.</title>
        <authorList>
            <person name="Wang D."/>
            <person name="Korhonen P.K."/>
            <person name="Gasser R.B."/>
            <person name="Young N.D."/>
        </authorList>
    </citation>
    <scope>NUCLEOTIDE SEQUENCE [LARGE SCALE GENOMIC DNA]</scope>
    <source>
        <strain evidence="1">Cs-k2</strain>
    </source>
</reference>
<keyword evidence="2" id="KW-1185">Reference proteome</keyword>
<name>A0A8T1MDF8_CLOSI</name>
<comment type="caution">
    <text evidence="1">The sequence shown here is derived from an EMBL/GenBank/DDBJ whole genome shotgun (WGS) entry which is preliminary data.</text>
</comment>
<dbReference type="Proteomes" id="UP000286415">
    <property type="component" value="Unassembled WGS sequence"/>
</dbReference>
<dbReference type="AlphaFoldDB" id="A0A8T1MDF8"/>
<evidence type="ECO:0000313" key="1">
    <source>
        <dbReference type="EMBL" id="KAG5447407.1"/>
    </source>
</evidence>
<proteinExistence type="predicted"/>
<sequence>FLSDVSGLQSFFYFMNDVLNGISAISTSGGIGGMFDYHPVCHSLMFRLLTKLLQSRLGKPGSISALVLPSGNIAARHRKGVTAERLSHLQDPVRPNRNFMLTNQPIEIAFDYPCLRSIGLIWWRSRTSDVGIRQMVLNRRTPAMNDLITLHWVLLQDRVGLSPNLMPAGEPTELVDKFVYMDSFIGPGSLIKDDIFIRIGLL</sequence>
<accession>A0A8T1MDF8</accession>
<protein>
    <submittedName>
        <fullName evidence="1">Uncharacterized protein</fullName>
    </submittedName>
</protein>
<gene>
    <name evidence="1" type="ORF">CSKR_200505</name>
</gene>
<dbReference type="EMBL" id="NIRI02000042">
    <property type="protein sequence ID" value="KAG5447407.1"/>
    <property type="molecule type" value="Genomic_DNA"/>
</dbReference>